<name>A0A6J3DKF6_AYTFU</name>
<sequence>MMSSNYCSNTSTSMSVNEMSAFPLTLEQKTGFAFVGILCVFLGLLIIRCFKILLDPYSSMPSSTWEDEVEGLDKGTFEYALA</sequence>
<dbReference type="RefSeq" id="XP_032051044.1">
    <property type="nucleotide sequence ID" value="XM_032195153.1"/>
</dbReference>
<dbReference type="RefSeq" id="XP_032051045.1">
    <property type="nucleotide sequence ID" value="XM_032195154.1"/>
</dbReference>
<protein>
    <submittedName>
        <fullName evidence="7 8">Cortexin-2</fullName>
    </submittedName>
</protein>
<keyword evidence="2 5" id="KW-0812">Transmembrane</keyword>
<feature type="transmembrane region" description="Helical" evidence="5">
    <location>
        <begin position="31"/>
        <end position="50"/>
    </location>
</feature>
<dbReference type="AlphaFoldDB" id="A0A6J3DKF6"/>
<comment type="subcellular location">
    <subcellularLocation>
        <location evidence="1">Membrane</location>
        <topology evidence="1">Single-pass membrane protein</topology>
    </subcellularLocation>
</comment>
<dbReference type="Pfam" id="PF11057">
    <property type="entry name" value="Cortexin"/>
    <property type="match status" value="1"/>
</dbReference>
<evidence type="ECO:0000313" key="7">
    <source>
        <dbReference type="RefSeq" id="XP_032051043.1"/>
    </source>
</evidence>
<evidence type="ECO:0000256" key="3">
    <source>
        <dbReference type="ARBA" id="ARBA00022989"/>
    </source>
</evidence>
<evidence type="ECO:0000313" key="8">
    <source>
        <dbReference type="RefSeq" id="XP_032051044.1"/>
    </source>
</evidence>
<dbReference type="GO" id="GO:0016020">
    <property type="term" value="C:membrane"/>
    <property type="evidence" value="ECO:0007669"/>
    <property type="project" value="UniProtKB-SubCell"/>
</dbReference>
<keyword evidence="4 5" id="KW-0472">Membrane</keyword>
<accession>A0A6J3DKF6</accession>
<dbReference type="InterPro" id="IPR020066">
    <property type="entry name" value="Cortexin"/>
</dbReference>
<dbReference type="GeneID" id="116493631"/>
<dbReference type="PANTHER" id="PTHR16736:SF2">
    <property type="entry name" value="CORTEXIN-2"/>
    <property type="match status" value="1"/>
</dbReference>
<dbReference type="CTD" id="399697"/>
<dbReference type="RefSeq" id="XP_032051043.1">
    <property type="nucleotide sequence ID" value="XM_032195152.1"/>
</dbReference>
<dbReference type="KEGG" id="aful:116493631"/>
<keyword evidence="3 5" id="KW-1133">Transmembrane helix</keyword>
<evidence type="ECO:0000313" key="9">
    <source>
        <dbReference type="RefSeq" id="XP_032051045.1"/>
    </source>
</evidence>
<organism evidence="6 8">
    <name type="scientific">Aythya fuligula</name>
    <name type="common">Tufted duck</name>
    <name type="synonym">Anas fuligula</name>
    <dbReference type="NCBI Taxonomy" id="219594"/>
    <lineage>
        <taxon>Eukaryota</taxon>
        <taxon>Metazoa</taxon>
        <taxon>Chordata</taxon>
        <taxon>Craniata</taxon>
        <taxon>Vertebrata</taxon>
        <taxon>Euteleostomi</taxon>
        <taxon>Archelosauria</taxon>
        <taxon>Archosauria</taxon>
        <taxon>Dinosauria</taxon>
        <taxon>Saurischia</taxon>
        <taxon>Theropoda</taxon>
        <taxon>Coelurosauria</taxon>
        <taxon>Aves</taxon>
        <taxon>Neognathae</taxon>
        <taxon>Galloanserae</taxon>
        <taxon>Anseriformes</taxon>
        <taxon>Anatidae</taxon>
        <taxon>Aythyinae</taxon>
        <taxon>Aythya</taxon>
    </lineage>
</organism>
<evidence type="ECO:0000256" key="2">
    <source>
        <dbReference type="ARBA" id="ARBA00022692"/>
    </source>
</evidence>
<dbReference type="PANTHER" id="PTHR16736">
    <property type="entry name" value="CORTEXIN-1-RELATED"/>
    <property type="match status" value="1"/>
</dbReference>
<dbReference type="Proteomes" id="UP000504639">
    <property type="component" value="Chromosome 11"/>
</dbReference>
<proteinExistence type="predicted"/>
<keyword evidence="6" id="KW-1185">Reference proteome</keyword>
<gene>
    <name evidence="7 8 9" type="primary">CTXN2</name>
</gene>
<evidence type="ECO:0000313" key="6">
    <source>
        <dbReference type="Proteomes" id="UP000504639"/>
    </source>
</evidence>
<evidence type="ECO:0000256" key="1">
    <source>
        <dbReference type="ARBA" id="ARBA00004167"/>
    </source>
</evidence>
<reference evidence="7 8" key="1">
    <citation type="submission" date="2025-04" db="UniProtKB">
        <authorList>
            <consortium name="RefSeq"/>
        </authorList>
    </citation>
    <scope>IDENTIFICATION</scope>
    <source>
        <tissue evidence="7 8">Lung</tissue>
    </source>
</reference>
<evidence type="ECO:0000256" key="4">
    <source>
        <dbReference type="ARBA" id="ARBA00023136"/>
    </source>
</evidence>
<evidence type="ECO:0000256" key="5">
    <source>
        <dbReference type="SAM" id="Phobius"/>
    </source>
</evidence>